<keyword evidence="2" id="KW-0597">Phosphoprotein</keyword>
<dbReference type="GO" id="GO:0005737">
    <property type="term" value="C:cytoplasm"/>
    <property type="evidence" value="ECO:0007669"/>
    <property type="project" value="TreeGrafter"/>
</dbReference>
<feature type="compositionally biased region" description="Basic and acidic residues" evidence="5">
    <location>
        <begin position="615"/>
        <end position="628"/>
    </location>
</feature>
<dbReference type="GO" id="GO:0051056">
    <property type="term" value="P:regulation of small GTPase mediated signal transduction"/>
    <property type="evidence" value="ECO:0007669"/>
    <property type="project" value="InterPro"/>
</dbReference>
<protein>
    <submittedName>
        <fullName evidence="7">Rap/ran-GAP</fullName>
    </submittedName>
</protein>
<sequence>MTPSLAPIREPLREPVLETAHPTPTKAVSMDCVNHVTELRKMSKRNSSTFIITPDNEFKAMAAGKLVDALENLKKAEVMALKRSTESLPPSSSPRRMPNGKQSFDILSYVLGKRSNKSRRNIVSPPVFISSTCPSISLQDIPSANGERNRDNLQTKEIMRKMLQRPGPYPQIVLPPCGFWMDGVSQNNIYLDHEIMGENTNSCVRFKLETDETSHCYRRHFYGREHHDFFAMDSTVGPLVLSVRTEVISSQDHFRIMLRTKKGTMHKIISANALAERPSASRMARLLCEEITTEHFTPIAFPGGSELIVQYDEHVLTNTYKFGVIYQRAGQTSEEELFGNSRSSPAFQEFLAVLGDTVDLQGFMGYRGGLDTVHGQTGLQAVYTEFRGREAMFHVSTMLPYTLGDQQQLQRKRHIGNDIVAIVFQEQNTPFAPDMIASNFLHAYIVVQPIDALTEKVRYRVSVAARDDVPFFGPTLPAPSIFKKGQDFRNFLLTKLINAENAAYKSAKFAKLAERTRSSLLDGLFANLKGRAEFYGSPLLETTETSGEEKHNYCDMKNLLNAEYLSLRSRSVSQEVTTPTRTSSMSTPSRTFVIPKRSTNSEKDKCSISSGTSSIHRDSPSRDYHSEPSADDDTLPANISPSRGVQRRIIGKHLNSKAYQCFQKNEWEASSVDNDSPDNEIDSDTGMVGVQESMSSTDQPSTRLSCTFCTDDCHSSDTKKLESLLMDIDRLSGEKSDLLRQNVSCKTDIKKLKERQSCLADELERANEEIARLRRLIKQSQPQHEGTVLHIHTHEKSFSDVSV</sequence>
<feature type="domain" description="Rap-GAP" evidence="6">
    <location>
        <begin position="308"/>
        <end position="524"/>
    </location>
</feature>
<keyword evidence="3 4" id="KW-0175">Coiled coil</keyword>
<dbReference type="Pfam" id="PF21022">
    <property type="entry name" value="Rap-GAP_dimer"/>
    <property type="match status" value="1"/>
</dbReference>
<organism evidence="7 8">
    <name type="scientific">Dictyocaulus viviparus</name>
    <name type="common">Bovine lungworm</name>
    <dbReference type="NCBI Taxonomy" id="29172"/>
    <lineage>
        <taxon>Eukaryota</taxon>
        <taxon>Metazoa</taxon>
        <taxon>Ecdysozoa</taxon>
        <taxon>Nematoda</taxon>
        <taxon>Chromadorea</taxon>
        <taxon>Rhabditida</taxon>
        <taxon>Rhabditina</taxon>
        <taxon>Rhabditomorpha</taxon>
        <taxon>Strongyloidea</taxon>
        <taxon>Metastrongylidae</taxon>
        <taxon>Dictyocaulus</taxon>
    </lineage>
</organism>
<evidence type="ECO:0000256" key="1">
    <source>
        <dbReference type="ARBA" id="ARBA00022468"/>
    </source>
</evidence>
<evidence type="ECO:0000256" key="5">
    <source>
        <dbReference type="SAM" id="MobiDB-lite"/>
    </source>
</evidence>
<evidence type="ECO:0000259" key="6">
    <source>
        <dbReference type="PROSITE" id="PS50085"/>
    </source>
</evidence>
<dbReference type="InterPro" id="IPR000331">
    <property type="entry name" value="Rap/Ran_GAP_dom"/>
</dbReference>
<evidence type="ECO:0000256" key="3">
    <source>
        <dbReference type="ARBA" id="ARBA00023054"/>
    </source>
</evidence>
<dbReference type="AlphaFoldDB" id="A0A0D8Y7L8"/>
<feature type="coiled-coil region" evidence="4">
    <location>
        <begin position="721"/>
        <end position="783"/>
    </location>
</feature>
<reference evidence="7 8" key="1">
    <citation type="submission" date="2013-11" db="EMBL/GenBank/DDBJ databases">
        <title>Draft genome of the bovine lungworm Dictyocaulus viviparus.</title>
        <authorList>
            <person name="Mitreva M."/>
        </authorList>
    </citation>
    <scope>NUCLEOTIDE SEQUENCE [LARGE SCALE GENOMIC DNA]</scope>
    <source>
        <strain evidence="7 8">HannoverDv2000</strain>
    </source>
</reference>
<dbReference type="FunFam" id="3.40.50.11210:FF:000002">
    <property type="entry name" value="Signal-induced proliferation-associated 1-like protein 1"/>
    <property type="match status" value="1"/>
</dbReference>
<dbReference type="Gene3D" id="3.40.50.11210">
    <property type="entry name" value="Rap/Ran-GAP"/>
    <property type="match status" value="1"/>
</dbReference>
<evidence type="ECO:0000313" key="7">
    <source>
        <dbReference type="EMBL" id="KJH51984.1"/>
    </source>
</evidence>
<dbReference type="InterPro" id="IPR035974">
    <property type="entry name" value="Rap/Ran-GAP_sf"/>
</dbReference>
<accession>A0A0D8Y7L8</accession>
<feature type="compositionally biased region" description="Low complexity" evidence="5">
    <location>
        <begin position="577"/>
        <end position="591"/>
    </location>
</feature>
<dbReference type="STRING" id="29172.A0A0D8Y7L8"/>
<dbReference type="SUPFAM" id="SSF111347">
    <property type="entry name" value="Rap/Ran-GAP"/>
    <property type="match status" value="1"/>
</dbReference>
<dbReference type="OrthoDB" id="2499658at2759"/>
<feature type="region of interest" description="Disordered" evidence="5">
    <location>
        <begin position="571"/>
        <end position="644"/>
    </location>
</feature>
<keyword evidence="8" id="KW-1185">Reference proteome</keyword>
<dbReference type="PANTHER" id="PTHR15711:SF32">
    <property type="entry name" value="RAP GTPASE ACTIVATING PROTEIN 1, ISOFORM H"/>
    <property type="match status" value="1"/>
</dbReference>
<dbReference type="Gene3D" id="6.10.140.210">
    <property type="match status" value="1"/>
</dbReference>
<feature type="region of interest" description="Disordered" evidence="5">
    <location>
        <begin position="1"/>
        <end position="23"/>
    </location>
</feature>
<reference evidence="8" key="2">
    <citation type="journal article" date="2016" name="Sci. Rep.">
        <title>Dictyocaulus viviparus genome, variome and transcriptome elucidate lungworm biology and support future intervention.</title>
        <authorList>
            <person name="McNulty S.N."/>
            <person name="Strube C."/>
            <person name="Rosa B.A."/>
            <person name="Martin J.C."/>
            <person name="Tyagi R."/>
            <person name="Choi Y.J."/>
            <person name="Wang Q."/>
            <person name="Hallsworth Pepin K."/>
            <person name="Zhang X."/>
            <person name="Ozersky P."/>
            <person name="Wilson R.K."/>
            <person name="Sternberg P.W."/>
            <person name="Gasser R.B."/>
            <person name="Mitreva M."/>
        </authorList>
    </citation>
    <scope>NUCLEOTIDE SEQUENCE [LARGE SCALE GENOMIC DNA]</scope>
    <source>
        <strain evidence="8">HannoverDv2000</strain>
    </source>
</reference>
<dbReference type="PANTHER" id="PTHR15711">
    <property type="entry name" value="RAP GTPASE-ACTIVATING PROTEIN"/>
    <property type="match status" value="1"/>
</dbReference>
<keyword evidence="1" id="KW-0343">GTPase activation</keyword>
<dbReference type="PROSITE" id="PS50085">
    <property type="entry name" value="RAPGAP"/>
    <property type="match status" value="1"/>
</dbReference>
<proteinExistence type="predicted"/>
<evidence type="ECO:0000313" key="8">
    <source>
        <dbReference type="Proteomes" id="UP000053766"/>
    </source>
</evidence>
<dbReference type="Pfam" id="PF02145">
    <property type="entry name" value="Rap_GAP"/>
    <property type="match status" value="1"/>
</dbReference>
<dbReference type="InterPro" id="IPR050989">
    <property type="entry name" value="Rap1_Ran_GAP"/>
</dbReference>
<dbReference type="EMBL" id="KN716173">
    <property type="protein sequence ID" value="KJH51984.1"/>
    <property type="molecule type" value="Genomic_DNA"/>
</dbReference>
<gene>
    <name evidence="7" type="ORF">DICVIV_01875</name>
</gene>
<dbReference type="Proteomes" id="UP000053766">
    <property type="component" value="Unassembled WGS sequence"/>
</dbReference>
<dbReference type="GO" id="GO:0005096">
    <property type="term" value="F:GTPase activator activity"/>
    <property type="evidence" value="ECO:0007669"/>
    <property type="project" value="UniProtKB-KW"/>
</dbReference>
<name>A0A0D8Y7L8_DICVI</name>
<evidence type="ECO:0000256" key="4">
    <source>
        <dbReference type="SAM" id="Coils"/>
    </source>
</evidence>
<evidence type="ECO:0000256" key="2">
    <source>
        <dbReference type="ARBA" id="ARBA00022553"/>
    </source>
</evidence>